<reference evidence="3 4" key="1">
    <citation type="submission" date="2024-03" db="EMBL/GenBank/DDBJ databases">
        <title>A Dehalogenimonas Isolated from Estuarine Sediments Dihaloeliminates Chlorinated Alkanes.</title>
        <authorList>
            <person name="Yang Y."/>
            <person name="Wang H."/>
        </authorList>
    </citation>
    <scope>NUCLEOTIDE SEQUENCE [LARGE SCALE GENOMIC DNA]</scope>
    <source>
        <strain evidence="3 4">W</strain>
    </source>
</reference>
<accession>A0ABZ2J3X9</accession>
<dbReference type="Pfam" id="PF00581">
    <property type="entry name" value="Rhodanese"/>
    <property type="match status" value="1"/>
</dbReference>
<dbReference type="Proteomes" id="UP001375370">
    <property type="component" value="Chromosome"/>
</dbReference>
<dbReference type="InterPro" id="IPR050229">
    <property type="entry name" value="GlpE_sulfurtransferase"/>
</dbReference>
<dbReference type="EMBL" id="CP146612">
    <property type="protein sequence ID" value="WWX25599.1"/>
    <property type="molecule type" value="Genomic_DNA"/>
</dbReference>
<dbReference type="SUPFAM" id="SSF52821">
    <property type="entry name" value="Rhodanese/Cell cycle control phosphatase"/>
    <property type="match status" value="1"/>
</dbReference>
<keyword evidence="1" id="KW-0732">Signal</keyword>
<protein>
    <submittedName>
        <fullName evidence="3">Rhodanese-like domain-containing protein</fullName>
    </submittedName>
</protein>
<dbReference type="PROSITE" id="PS50206">
    <property type="entry name" value="RHODANESE_3"/>
    <property type="match status" value="1"/>
</dbReference>
<dbReference type="InterPro" id="IPR036873">
    <property type="entry name" value="Rhodanese-like_dom_sf"/>
</dbReference>
<keyword evidence="4" id="KW-1185">Reference proteome</keyword>
<feature type="chain" id="PRO_5045781545" evidence="1">
    <location>
        <begin position="20"/>
        <end position="139"/>
    </location>
</feature>
<dbReference type="InterPro" id="IPR001763">
    <property type="entry name" value="Rhodanese-like_dom"/>
</dbReference>
<evidence type="ECO:0000313" key="3">
    <source>
        <dbReference type="EMBL" id="WWX25599.1"/>
    </source>
</evidence>
<name>A0ABZ2J3X9_9CHLR</name>
<gene>
    <name evidence="3" type="ORF">V8247_01100</name>
</gene>
<organism evidence="3 4">
    <name type="scientific">Candidatus Dehalogenimonas loeffleri</name>
    <dbReference type="NCBI Taxonomy" id="3127115"/>
    <lineage>
        <taxon>Bacteria</taxon>
        <taxon>Bacillati</taxon>
        <taxon>Chloroflexota</taxon>
        <taxon>Dehalococcoidia</taxon>
        <taxon>Dehalococcoidales</taxon>
        <taxon>Dehalococcoidaceae</taxon>
        <taxon>Dehalogenimonas</taxon>
    </lineage>
</organism>
<dbReference type="PANTHER" id="PTHR43031:SF1">
    <property type="entry name" value="PYRIDINE NUCLEOTIDE-DISULPHIDE OXIDOREDUCTASE"/>
    <property type="match status" value="1"/>
</dbReference>
<evidence type="ECO:0000259" key="2">
    <source>
        <dbReference type="PROSITE" id="PS50206"/>
    </source>
</evidence>
<dbReference type="PANTHER" id="PTHR43031">
    <property type="entry name" value="FAD-DEPENDENT OXIDOREDUCTASE"/>
    <property type="match status" value="1"/>
</dbReference>
<sequence length="139" mass="15029">MRRLLVILLAGLMVLPLAACGAAAPPPDGQTIRDLSVAEAYSMIQDNQGQDDFVILDVRTPAEFAEGHIEGAVLLDFNAGNFEVEVGKLDKDVRYLVYCRTSNRSGQAVNVMKNLGFQDVSDMDGGIVDWQAAGYPVVK</sequence>
<dbReference type="Gene3D" id="3.40.250.10">
    <property type="entry name" value="Rhodanese-like domain"/>
    <property type="match status" value="1"/>
</dbReference>
<evidence type="ECO:0000256" key="1">
    <source>
        <dbReference type="SAM" id="SignalP"/>
    </source>
</evidence>
<dbReference type="RefSeq" id="WP_338737913.1">
    <property type="nucleotide sequence ID" value="NZ_CP146612.1"/>
</dbReference>
<dbReference type="SMART" id="SM00450">
    <property type="entry name" value="RHOD"/>
    <property type="match status" value="1"/>
</dbReference>
<feature type="domain" description="Rhodanese" evidence="2">
    <location>
        <begin position="49"/>
        <end position="139"/>
    </location>
</feature>
<proteinExistence type="predicted"/>
<dbReference type="CDD" id="cd00158">
    <property type="entry name" value="RHOD"/>
    <property type="match status" value="1"/>
</dbReference>
<feature type="signal peptide" evidence="1">
    <location>
        <begin position="1"/>
        <end position="19"/>
    </location>
</feature>
<evidence type="ECO:0000313" key="4">
    <source>
        <dbReference type="Proteomes" id="UP001375370"/>
    </source>
</evidence>